<accession>A0A4U0TSS2</accession>
<organism evidence="15 16">
    <name type="scientific">Salinomyces thailandicus</name>
    <dbReference type="NCBI Taxonomy" id="706561"/>
    <lineage>
        <taxon>Eukaryota</taxon>
        <taxon>Fungi</taxon>
        <taxon>Dikarya</taxon>
        <taxon>Ascomycota</taxon>
        <taxon>Pezizomycotina</taxon>
        <taxon>Dothideomycetes</taxon>
        <taxon>Dothideomycetidae</taxon>
        <taxon>Mycosphaerellales</taxon>
        <taxon>Teratosphaeriaceae</taxon>
        <taxon>Salinomyces</taxon>
    </lineage>
</organism>
<sequence length="462" mass="49973">MPTPYPLTFTALSLFNLALLTHTHLRSRAAPQRHSKPSPPNGEEESVGLASLLDSQTSSSKLEQGKKEEHDDDDDRNEKKYPVDPHALRDFQRRYFPVYILAMAADWLQVRPHLLALALPPDFAPPFPLTHQQGPYIYTLYTQTKHLSTRTTAHLFTTGFLSAALSAAPLGYLTQYHGNRAGCLFYCLTAFLACLSVFSESLPILYAGRVAGGWATTGLFSAFEAWMVEEFRRRGLGAGGGGGLERMFEVSVLGSGVTAIVAGVVGEVVVEGSGRRESVFAVAAGCCVLAAGGILGFWQTPPSSSSSSSSSTPLNSPTLLALTFTTTAFEGSMYLFVVFWTPFLKTAHNPPKPTKPSNTSSSSSPEENLPLGLVFATLMTTLMLGSQVPGLLPRIRSKRKNKTRTKSMPYSAHLLPPTLALAAIALLLPTLFPQSPGTVFWSFALFEACVGVYYPTVMGVRK</sequence>
<feature type="transmembrane region" description="Helical" evidence="13">
    <location>
        <begin position="181"/>
        <end position="198"/>
    </location>
</feature>
<dbReference type="Gene3D" id="1.20.1250.20">
    <property type="entry name" value="MFS general substrate transporter like domains"/>
    <property type="match status" value="1"/>
</dbReference>
<evidence type="ECO:0000313" key="16">
    <source>
        <dbReference type="Proteomes" id="UP000308549"/>
    </source>
</evidence>
<feature type="chain" id="PRO_5020668781" description="Molybdate-anion transporter" evidence="14">
    <location>
        <begin position="24"/>
        <end position="462"/>
    </location>
</feature>
<keyword evidence="5" id="KW-1003">Cell membrane</keyword>
<dbReference type="InterPro" id="IPR036259">
    <property type="entry name" value="MFS_trans_sf"/>
</dbReference>
<evidence type="ECO:0000256" key="4">
    <source>
        <dbReference type="ARBA" id="ARBA00022448"/>
    </source>
</evidence>
<feature type="transmembrane region" description="Helical" evidence="13">
    <location>
        <begin position="153"/>
        <end position="174"/>
    </location>
</feature>
<gene>
    <name evidence="15" type="ORF">B0A50_06584</name>
</gene>
<feature type="transmembrane region" description="Helical" evidence="13">
    <location>
        <begin position="438"/>
        <end position="457"/>
    </location>
</feature>
<feature type="transmembrane region" description="Helical" evidence="13">
    <location>
        <begin position="319"/>
        <end position="343"/>
    </location>
</feature>
<evidence type="ECO:0000256" key="6">
    <source>
        <dbReference type="ARBA" id="ARBA00022692"/>
    </source>
</evidence>
<feature type="region of interest" description="Disordered" evidence="12">
    <location>
        <begin position="26"/>
        <end position="84"/>
    </location>
</feature>
<evidence type="ECO:0000256" key="5">
    <source>
        <dbReference type="ARBA" id="ARBA00022475"/>
    </source>
</evidence>
<evidence type="ECO:0000256" key="8">
    <source>
        <dbReference type="ARBA" id="ARBA00023065"/>
    </source>
</evidence>
<protein>
    <recommendedName>
        <fullName evidence="3">Molybdate-anion transporter</fullName>
    </recommendedName>
    <alternativeName>
        <fullName evidence="10">Major facilitator superfamily domain-containing protein 5</fullName>
    </alternativeName>
    <alternativeName>
        <fullName evidence="11">Molybdate transporter 2 homolog</fullName>
    </alternativeName>
</protein>
<keyword evidence="16" id="KW-1185">Reference proteome</keyword>
<feature type="compositionally biased region" description="Polar residues" evidence="12">
    <location>
        <begin position="53"/>
        <end position="62"/>
    </location>
</feature>
<keyword evidence="14" id="KW-0732">Signal</keyword>
<dbReference type="GO" id="GO:0015098">
    <property type="term" value="F:molybdate ion transmembrane transporter activity"/>
    <property type="evidence" value="ECO:0007669"/>
    <property type="project" value="InterPro"/>
</dbReference>
<evidence type="ECO:0000256" key="13">
    <source>
        <dbReference type="SAM" id="Phobius"/>
    </source>
</evidence>
<keyword evidence="7 13" id="KW-1133">Transmembrane helix</keyword>
<keyword evidence="4" id="KW-0813">Transport</keyword>
<proteinExistence type="predicted"/>
<dbReference type="Pfam" id="PF05631">
    <property type="entry name" value="MFS_5"/>
    <property type="match status" value="1"/>
</dbReference>
<feature type="signal peptide" evidence="14">
    <location>
        <begin position="1"/>
        <end position="23"/>
    </location>
</feature>
<feature type="transmembrane region" description="Helical" evidence="13">
    <location>
        <begin position="247"/>
        <end position="266"/>
    </location>
</feature>
<dbReference type="EMBL" id="NAJL01000040">
    <property type="protein sequence ID" value="TKA24855.1"/>
    <property type="molecule type" value="Genomic_DNA"/>
</dbReference>
<feature type="transmembrane region" description="Helical" evidence="13">
    <location>
        <begin position="278"/>
        <end position="298"/>
    </location>
</feature>
<evidence type="ECO:0000256" key="11">
    <source>
        <dbReference type="ARBA" id="ARBA00032555"/>
    </source>
</evidence>
<dbReference type="Proteomes" id="UP000308549">
    <property type="component" value="Unassembled WGS sequence"/>
</dbReference>
<dbReference type="GO" id="GO:0005886">
    <property type="term" value="C:plasma membrane"/>
    <property type="evidence" value="ECO:0007669"/>
    <property type="project" value="UniProtKB-SubCell"/>
</dbReference>
<dbReference type="GO" id="GO:0006811">
    <property type="term" value="P:monoatomic ion transport"/>
    <property type="evidence" value="ECO:0007669"/>
    <property type="project" value="UniProtKB-KW"/>
</dbReference>
<keyword evidence="8" id="KW-0406">Ion transport</keyword>
<evidence type="ECO:0000256" key="14">
    <source>
        <dbReference type="SAM" id="SignalP"/>
    </source>
</evidence>
<evidence type="ECO:0000256" key="1">
    <source>
        <dbReference type="ARBA" id="ARBA00003019"/>
    </source>
</evidence>
<dbReference type="PANTHER" id="PTHR23516:SF1">
    <property type="entry name" value="MOLYBDATE-ANION TRANSPORTER"/>
    <property type="match status" value="1"/>
</dbReference>
<name>A0A4U0TSS2_9PEZI</name>
<comment type="caution">
    <text evidence="15">The sequence shown here is derived from an EMBL/GenBank/DDBJ whole genome shotgun (WGS) entry which is preliminary data.</text>
</comment>
<dbReference type="InterPro" id="IPR008509">
    <property type="entry name" value="MOT2/MFSD5"/>
</dbReference>
<dbReference type="OrthoDB" id="263957at2759"/>
<evidence type="ECO:0000256" key="7">
    <source>
        <dbReference type="ARBA" id="ARBA00022989"/>
    </source>
</evidence>
<dbReference type="SUPFAM" id="SSF103473">
    <property type="entry name" value="MFS general substrate transporter"/>
    <property type="match status" value="1"/>
</dbReference>
<dbReference type="AlphaFoldDB" id="A0A4U0TSS2"/>
<evidence type="ECO:0000256" key="3">
    <source>
        <dbReference type="ARBA" id="ARBA00021242"/>
    </source>
</evidence>
<reference evidence="15 16" key="1">
    <citation type="submission" date="2017-03" db="EMBL/GenBank/DDBJ databases">
        <title>Genomes of endolithic fungi from Antarctica.</title>
        <authorList>
            <person name="Coleine C."/>
            <person name="Masonjones S."/>
            <person name="Stajich J.E."/>
        </authorList>
    </citation>
    <scope>NUCLEOTIDE SEQUENCE [LARGE SCALE GENOMIC DNA]</scope>
    <source>
        <strain evidence="15 16">CCFEE 6315</strain>
    </source>
</reference>
<keyword evidence="9 13" id="KW-0472">Membrane</keyword>
<feature type="compositionally biased region" description="Basic residues" evidence="12">
    <location>
        <begin position="26"/>
        <end position="36"/>
    </location>
</feature>
<evidence type="ECO:0000256" key="2">
    <source>
        <dbReference type="ARBA" id="ARBA00004651"/>
    </source>
</evidence>
<evidence type="ECO:0000256" key="9">
    <source>
        <dbReference type="ARBA" id="ARBA00023136"/>
    </source>
</evidence>
<evidence type="ECO:0000256" key="12">
    <source>
        <dbReference type="SAM" id="MobiDB-lite"/>
    </source>
</evidence>
<feature type="transmembrane region" description="Helical" evidence="13">
    <location>
        <begin position="413"/>
        <end position="432"/>
    </location>
</feature>
<comment type="subcellular location">
    <subcellularLocation>
        <location evidence="2">Cell membrane</location>
        <topology evidence="2">Multi-pass membrane protein</topology>
    </subcellularLocation>
</comment>
<evidence type="ECO:0000256" key="10">
    <source>
        <dbReference type="ARBA" id="ARBA00030646"/>
    </source>
</evidence>
<evidence type="ECO:0000313" key="15">
    <source>
        <dbReference type="EMBL" id="TKA24855.1"/>
    </source>
</evidence>
<keyword evidence="6 13" id="KW-0812">Transmembrane</keyword>
<dbReference type="PANTHER" id="PTHR23516">
    <property type="entry name" value="SAM (S-ADENOSYL METHIONINE) TRANSPORTER"/>
    <property type="match status" value="1"/>
</dbReference>
<comment type="function">
    <text evidence="1">Mediates high-affinity intracellular uptake of the rare oligo-element molybdenum.</text>
</comment>